<reference evidence="2" key="1">
    <citation type="submission" date="2019-10" db="EMBL/GenBank/DDBJ databases">
        <authorList>
            <person name="Zhang R."/>
            <person name="Pan Y."/>
            <person name="Wang J."/>
            <person name="Ma R."/>
            <person name="Yu S."/>
        </authorList>
    </citation>
    <scope>NUCLEOTIDE SEQUENCE</scope>
    <source>
        <strain evidence="2">LA-IB0</strain>
        <tissue evidence="2">Leaf</tissue>
    </source>
</reference>
<gene>
    <name evidence="2" type="ORF">BUALT_Bualt02G0020000</name>
</gene>
<sequence length="347" mass="38161">MSSSGGATACNWTETVEDLVDGGEIDQAISYLESTITNLEKEIIVENEEHVNDQLSTALQDLSKLYSTKGLSLRADESLSRALQLKNRRLPIAKGSISDGPSDACVSENEATTSGGIAEDDWETIADCAPEELLSPQSLPGVSKLSLEDPKEAQGTKRRGRGTFSYKKQGLHSDNQSDEPLSDDSDNNSHAEAPEKCNLTYGTRHALVLANFPPSTRTTDLEKVLEKFKDCFVIRWVNDTMALAVFRTPSIALEASNSIQCPFKVYILDEGDELLSSIPPKDLEPPRQRPQTSARTAQRLIAQGMGIKLPSTFGSTELRKQEEARRNRIVSRQNMKDDAWGDDDDAK</sequence>
<feature type="region of interest" description="Disordered" evidence="1">
    <location>
        <begin position="311"/>
        <end position="347"/>
    </location>
</feature>
<evidence type="ECO:0008006" key="4">
    <source>
        <dbReference type="Google" id="ProtNLM"/>
    </source>
</evidence>
<proteinExistence type="predicted"/>
<feature type="compositionally biased region" description="Acidic residues" evidence="1">
    <location>
        <begin position="176"/>
        <end position="186"/>
    </location>
</feature>
<dbReference type="EMBL" id="WHWC01000002">
    <property type="protein sequence ID" value="KAG8387424.1"/>
    <property type="molecule type" value="Genomic_DNA"/>
</dbReference>
<dbReference type="InterPro" id="IPR039884">
    <property type="entry name" value="R3HC1/R3HCL"/>
</dbReference>
<feature type="region of interest" description="Disordered" evidence="1">
    <location>
        <begin position="135"/>
        <end position="194"/>
    </location>
</feature>
<keyword evidence="3" id="KW-1185">Reference proteome</keyword>
<evidence type="ECO:0000313" key="3">
    <source>
        <dbReference type="Proteomes" id="UP000826271"/>
    </source>
</evidence>
<dbReference type="InterPro" id="IPR012677">
    <property type="entry name" value="Nucleotide-bd_a/b_plait_sf"/>
</dbReference>
<dbReference type="PANTHER" id="PTHR21678">
    <property type="entry name" value="GROWTH INHIBITION AND DIFFERENTIATION RELATED PROTEIN 88"/>
    <property type="match status" value="1"/>
</dbReference>
<dbReference type="SUPFAM" id="SSF54928">
    <property type="entry name" value="RNA-binding domain, RBD"/>
    <property type="match status" value="1"/>
</dbReference>
<feature type="compositionally biased region" description="Basic and acidic residues" evidence="1">
    <location>
        <begin position="317"/>
        <end position="326"/>
    </location>
</feature>
<dbReference type="Gene3D" id="3.30.70.330">
    <property type="match status" value="1"/>
</dbReference>
<dbReference type="Proteomes" id="UP000826271">
    <property type="component" value="Unassembled WGS sequence"/>
</dbReference>
<dbReference type="GO" id="GO:0003676">
    <property type="term" value="F:nucleic acid binding"/>
    <property type="evidence" value="ECO:0007669"/>
    <property type="project" value="InterPro"/>
</dbReference>
<comment type="caution">
    <text evidence="2">The sequence shown here is derived from an EMBL/GenBank/DDBJ whole genome shotgun (WGS) entry which is preliminary data.</text>
</comment>
<protein>
    <recommendedName>
        <fullName evidence="4">Coiled-coil domain-containing protein R3HCC1L</fullName>
    </recommendedName>
</protein>
<dbReference type="InterPro" id="IPR035979">
    <property type="entry name" value="RBD_domain_sf"/>
</dbReference>
<dbReference type="PANTHER" id="PTHR21678:SF0">
    <property type="entry name" value="C3H1-TYPE DOMAIN-CONTAINING PROTEIN"/>
    <property type="match status" value="1"/>
</dbReference>
<evidence type="ECO:0000313" key="2">
    <source>
        <dbReference type="EMBL" id="KAG8387424.1"/>
    </source>
</evidence>
<dbReference type="AlphaFoldDB" id="A0AAV6Y3V1"/>
<organism evidence="2 3">
    <name type="scientific">Buddleja alternifolia</name>
    <dbReference type="NCBI Taxonomy" id="168488"/>
    <lineage>
        <taxon>Eukaryota</taxon>
        <taxon>Viridiplantae</taxon>
        <taxon>Streptophyta</taxon>
        <taxon>Embryophyta</taxon>
        <taxon>Tracheophyta</taxon>
        <taxon>Spermatophyta</taxon>
        <taxon>Magnoliopsida</taxon>
        <taxon>eudicotyledons</taxon>
        <taxon>Gunneridae</taxon>
        <taxon>Pentapetalae</taxon>
        <taxon>asterids</taxon>
        <taxon>lamiids</taxon>
        <taxon>Lamiales</taxon>
        <taxon>Scrophulariaceae</taxon>
        <taxon>Buddlejeae</taxon>
        <taxon>Buddleja</taxon>
    </lineage>
</organism>
<feature type="compositionally biased region" description="Basic and acidic residues" evidence="1">
    <location>
        <begin position="146"/>
        <end position="155"/>
    </location>
</feature>
<evidence type="ECO:0000256" key="1">
    <source>
        <dbReference type="SAM" id="MobiDB-lite"/>
    </source>
</evidence>
<name>A0AAV6Y3V1_9LAMI</name>
<accession>A0AAV6Y3V1</accession>
<feature type="region of interest" description="Disordered" evidence="1">
    <location>
        <begin position="94"/>
        <end position="120"/>
    </location>
</feature>